<keyword evidence="8 9" id="KW-0472">Membrane</keyword>
<accession>A0A8I1DB70</accession>
<feature type="transmembrane region" description="Helical" evidence="9">
    <location>
        <begin position="36"/>
        <end position="54"/>
    </location>
</feature>
<comment type="similarity">
    <text evidence="2">Belongs to the nucleobase:cation symporter-2 (NCS2) (TC 2.A.40) family.</text>
</comment>
<evidence type="ECO:0000256" key="2">
    <source>
        <dbReference type="ARBA" id="ARBA00008821"/>
    </source>
</evidence>
<dbReference type="Pfam" id="PF00860">
    <property type="entry name" value="Xan_ur_permease"/>
    <property type="match status" value="1"/>
</dbReference>
<dbReference type="Gene3D" id="1.10.3330.10">
    <property type="entry name" value="Oxo-4-hydroxy-4-carboxy-5-ureidoimidazoline decarboxylase"/>
    <property type="match status" value="1"/>
</dbReference>
<feature type="domain" description="Oxo-4-hydroxy-4-carboxy-5-ureidoimidazoline decarboxylase" evidence="10">
    <location>
        <begin position="465"/>
        <end position="616"/>
    </location>
</feature>
<feature type="transmembrane region" description="Helical" evidence="9">
    <location>
        <begin position="95"/>
        <end position="113"/>
    </location>
</feature>
<dbReference type="GO" id="GO:0005886">
    <property type="term" value="C:plasma membrane"/>
    <property type="evidence" value="ECO:0007669"/>
    <property type="project" value="UniProtKB-SubCell"/>
</dbReference>
<feature type="transmembrane region" description="Helical" evidence="9">
    <location>
        <begin position="206"/>
        <end position="226"/>
    </location>
</feature>
<dbReference type="InterPro" id="IPR018020">
    <property type="entry name" value="OHCU_decarboxylase"/>
</dbReference>
<evidence type="ECO:0000313" key="11">
    <source>
        <dbReference type="EMBL" id="MBH5146493.1"/>
    </source>
</evidence>
<dbReference type="PANTHER" id="PTHR42810">
    <property type="entry name" value="PURINE PERMEASE C1399.01C-RELATED"/>
    <property type="match status" value="1"/>
</dbReference>
<dbReference type="PROSITE" id="PS01116">
    <property type="entry name" value="XANTH_URACIL_PERMASE"/>
    <property type="match status" value="1"/>
</dbReference>
<keyword evidence="3" id="KW-0813">Transport</keyword>
<evidence type="ECO:0000256" key="8">
    <source>
        <dbReference type="ARBA" id="ARBA00023136"/>
    </source>
</evidence>
<evidence type="ECO:0000256" key="3">
    <source>
        <dbReference type="ARBA" id="ARBA00022448"/>
    </source>
</evidence>
<evidence type="ECO:0000256" key="4">
    <source>
        <dbReference type="ARBA" id="ARBA00022475"/>
    </source>
</evidence>
<dbReference type="NCBIfam" id="NF037981">
    <property type="entry name" value="NCS2_1"/>
    <property type="match status" value="1"/>
</dbReference>
<dbReference type="Pfam" id="PF09349">
    <property type="entry name" value="OHCU_decarbox"/>
    <property type="match status" value="1"/>
</dbReference>
<feature type="transmembrane region" description="Helical" evidence="9">
    <location>
        <begin position="420"/>
        <end position="443"/>
    </location>
</feature>
<evidence type="ECO:0000259" key="10">
    <source>
        <dbReference type="Pfam" id="PF09349"/>
    </source>
</evidence>
<dbReference type="GO" id="GO:0006144">
    <property type="term" value="P:purine nucleobase metabolic process"/>
    <property type="evidence" value="ECO:0007669"/>
    <property type="project" value="UniProtKB-KW"/>
</dbReference>
<dbReference type="InterPro" id="IPR017588">
    <property type="entry name" value="UacT-like"/>
</dbReference>
<feature type="transmembrane region" description="Helical" evidence="9">
    <location>
        <begin position="144"/>
        <end position="162"/>
    </location>
</feature>
<evidence type="ECO:0000256" key="9">
    <source>
        <dbReference type="SAM" id="Phobius"/>
    </source>
</evidence>
<dbReference type="AlphaFoldDB" id="A0A8I1DB70"/>
<dbReference type="RefSeq" id="WP_197942052.1">
    <property type="nucleotide sequence ID" value="NZ_JAECSB010000090.1"/>
</dbReference>
<keyword evidence="12" id="KW-1185">Reference proteome</keyword>
<dbReference type="Proteomes" id="UP000627573">
    <property type="component" value="Unassembled WGS sequence"/>
</dbReference>
<keyword evidence="5" id="KW-0659">Purine metabolism</keyword>
<feature type="transmembrane region" description="Helical" evidence="9">
    <location>
        <begin position="119"/>
        <end position="137"/>
    </location>
</feature>
<evidence type="ECO:0000256" key="1">
    <source>
        <dbReference type="ARBA" id="ARBA00004651"/>
    </source>
</evidence>
<feature type="transmembrane region" description="Helical" evidence="9">
    <location>
        <begin position="391"/>
        <end position="408"/>
    </location>
</feature>
<feature type="transmembrane region" description="Helical" evidence="9">
    <location>
        <begin position="182"/>
        <end position="199"/>
    </location>
</feature>
<protein>
    <submittedName>
        <fullName evidence="11">Purine/pyrimidine permease</fullName>
    </submittedName>
</protein>
<comment type="caution">
    <text evidence="11">The sequence shown here is derived from an EMBL/GenBank/DDBJ whole genome shotgun (WGS) entry which is preliminary data.</text>
</comment>
<evidence type="ECO:0000313" key="12">
    <source>
        <dbReference type="Proteomes" id="UP000627573"/>
    </source>
</evidence>
<feature type="transmembrane region" description="Helical" evidence="9">
    <location>
        <begin position="60"/>
        <end position="83"/>
    </location>
</feature>
<feature type="transmembrane region" description="Helical" evidence="9">
    <location>
        <begin position="333"/>
        <end position="352"/>
    </location>
</feature>
<name>A0A8I1DB70_RHOER</name>
<dbReference type="PANTHER" id="PTHR42810:SF4">
    <property type="entry name" value="URIC ACID TRANSPORTER UACT"/>
    <property type="match status" value="1"/>
</dbReference>
<feature type="transmembrane region" description="Helical" evidence="9">
    <location>
        <begin position="358"/>
        <end position="379"/>
    </location>
</feature>
<dbReference type="GO" id="GO:0042907">
    <property type="term" value="F:xanthine transmembrane transporter activity"/>
    <property type="evidence" value="ECO:0007669"/>
    <property type="project" value="TreeGrafter"/>
</dbReference>
<dbReference type="InterPro" id="IPR036778">
    <property type="entry name" value="OHCU_decarboxylase_sf"/>
</dbReference>
<evidence type="ECO:0000256" key="6">
    <source>
        <dbReference type="ARBA" id="ARBA00022692"/>
    </source>
</evidence>
<organism evidence="11 12">
    <name type="scientific">Rhodococcus erythropolis</name>
    <name type="common">Arthrobacter picolinophilus</name>
    <dbReference type="NCBI Taxonomy" id="1833"/>
    <lineage>
        <taxon>Bacteria</taxon>
        <taxon>Bacillati</taxon>
        <taxon>Actinomycetota</taxon>
        <taxon>Actinomycetes</taxon>
        <taxon>Mycobacteriales</taxon>
        <taxon>Nocardiaceae</taxon>
        <taxon>Rhodococcus</taxon>
        <taxon>Rhodococcus erythropolis group</taxon>
    </lineage>
</organism>
<evidence type="ECO:0000256" key="5">
    <source>
        <dbReference type="ARBA" id="ARBA00022631"/>
    </source>
</evidence>
<dbReference type="EMBL" id="JAECSB010000090">
    <property type="protein sequence ID" value="MBH5146493.1"/>
    <property type="molecule type" value="Genomic_DNA"/>
</dbReference>
<reference evidence="11 12" key="1">
    <citation type="submission" date="2020-12" db="EMBL/GenBank/DDBJ databases">
        <title>Draft genome sequence of furan degrading bacterial strain FUR100.</title>
        <authorList>
            <person name="Woiski C."/>
        </authorList>
    </citation>
    <scope>NUCLEOTIDE SEQUENCE [LARGE SCALE GENOMIC DNA]</scope>
    <source>
        <strain evidence="11 12">FUR100</strain>
    </source>
</reference>
<dbReference type="NCBIfam" id="TIGR03173">
    <property type="entry name" value="pbuX"/>
    <property type="match status" value="1"/>
</dbReference>
<dbReference type="NCBIfam" id="TIGR00801">
    <property type="entry name" value="ncs2"/>
    <property type="match status" value="1"/>
</dbReference>
<evidence type="ECO:0000256" key="7">
    <source>
        <dbReference type="ARBA" id="ARBA00022989"/>
    </source>
</evidence>
<gene>
    <name evidence="11" type="ORF">I3517_28200</name>
</gene>
<dbReference type="InterPro" id="IPR006042">
    <property type="entry name" value="Xan_ur_permease"/>
</dbReference>
<keyword evidence="4" id="KW-1003">Cell membrane</keyword>
<dbReference type="InterPro" id="IPR006043">
    <property type="entry name" value="NCS2"/>
</dbReference>
<sequence>MSTRSPAPITSTKRVHPVDEVLPVPKLAAYGFQHVVAFYAGAVLVPIIIGNAIGLSDAELLKLITADLFTCGIASIIQAVGFWKVGVRLPLLQGVTFAGVSPVIAIAMAHGGATDGLLYVYGAVIVAGIFTLLIAPVFSKLLRFFPPVVTGTLLTIIGLALLPVGAGDAVTNPLTGEHDETNLRWLLYAMGTIIVIVLIQRFFKGFLATIAVLLGLVIGTAVAFVLGDANFDKVGEASAIGFTAPFAFGAPKFDIAACVIMIIVLMITAVESTGSVFATGAIVGKRIKQEDIAKTLRADGVATGIGGIFNSFPYTAFSENVGLVRLTGVKSRWVVAAAGVIMIILGLLPKAAAVVASIPAPVLGGAALTLFATVAVVGIQTLSKVDFTDHRNLIIVSTSLAVGMWVTSYPDIALAVDNQYYNVIFGSGITVGAIFAIVLNLLFFHTGSRGQAIAGDGSIRLEDINEMTREQFVATFGSLSQNTAWVVERAYDQRPFEDAHALREAFQDALLTGSSEEQMQLVSAFPDIGAEDETGAEAAVDHTYLTTLESDEHDNVVQLANAYHEHFGFPLVICARETEHYDRVLRNGWARMENSSSAEKSFALIEIAKIVNYRFNDLVAGANPIAAARFGRLSELG</sequence>
<proteinExistence type="inferred from homology"/>
<comment type="subcellular location">
    <subcellularLocation>
        <location evidence="1">Cell membrane</location>
        <topology evidence="1">Multi-pass membrane protein</topology>
    </subcellularLocation>
</comment>
<dbReference type="SUPFAM" id="SSF158694">
    <property type="entry name" value="UraD-Like"/>
    <property type="match status" value="1"/>
</dbReference>
<feature type="transmembrane region" description="Helical" evidence="9">
    <location>
        <begin position="246"/>
        <end position="267"/>
    </location>
</feature>
<keyword evidence="6 9" id="KW-0812">Transmembrane</keyword>
<keyword evidence="7 9" id="KW-1133">Transmembrane helix</keyword>